<organism evidence="1 2">
    <name type="scientific">Lentzea albida</name>
    <dbReference type="NCBI Taxonomy" id="65499"/>
    <lineage>
        <taxon>Bacteria</taxon>
        <taxon>Bacillati</taxon>
        <taxon>Actinomycetota</taxon>
        <taxon>Actinomycetes</taxon>
        <taxon>Pseudonocardiales</taxon>
        <taxon>Pseudonocardiaceae</taxon>
        <taxon>Lentzea</taxon>
    </lineage>
</organism>
<dbReference type="OrthoDB" id="3693856at2"/>
<gene>
    <name evidence="1" type="ORF">SAMN04488000_12187</name>
</gene>
<dbReference type="RefSeq" id="WP_089924710.1">
    <property type="nucleotide sequence ID" value="NZ_FOFV01000021.1"/>
</dbReference>
<evidence type="ECO:0000313" key="1">
    <source>
        <dbReference type="EMBL" id="SES30640.1"/>
    </source>
</evidence>
<reference evidence="2" key="1">
    <citation type="submission" date="2016-10" db="EMBL/GenBank/DDBJ databases">
        <authorList>
            <person name="Varghese N."/>
            <person name="Submissions S."/>
        </authorList>
    </citation>
    <scope>NUCLEOTIDE SEQUENCE [LARGE SCALE GENOMIC DNA]</scope>
    <source>
        <strain evidence="2">DSM 44437</strain>
    </source>
</reference>
<dbReference type="EMBL" id="FOFV01000021">
    <property type="protein sequence ID" value="SES30640.1"/>
    <property type="molecule type" value="Genomic_DNA"/>
</dbReference>
<evidence type="ECO:0000313" key="2">
    <source>
        <dbReference type="Proteomes" id="UP000199503"/>
    </source>
</evidence>
<keyword evidence="2" id="KW-1185">Reference proteome</keyword>
<dbReference type="AlphaFoldDB" id="A0A1H9W9N8"/>
<accession>A0A1H9W9N8</accession>
<dbReference type="STRING" id="65499.SAMN04488000_12187"/>
<proteinExistence type="predicted"/>
<dbReference type="Proteomes" id="UP000199503">
    <property type="component" value="Unassembled WGS sequence"/>
</dbReference>
<dbReference type="PROSITE" id="PS51257">
    <property type="entry name" value="PROKAR_LIPOPROTEIN"/>
    <property type="match status" value="1"/>
</dbReference>
<name>A0A1H9W9N8_9PSEU</name>
<sequence length="589" mass="59969">MTPPRTPKSRRRTTTWIALAVVLACATTAVVAIRQGWFASSSSDANSAAVGRDGVDLTVGGVRIHGPAGIAPEGTTLTAHATTAAAPGLSSTITANIGTGIEISLGGRQPEKPLELEFPVTGTPPEGRHAVLVTTPSDGSGARLVPASFDAGRNTITATADHLSSFWPAFLDLRAAGRVVDEVVGNALGITSARPACAGTPATDPSGMKITMDGDYSASAKPVVWPCVTVQNGRMTVELTSNSPLPWRVRAAPSATLEPQGAIDPAKAAVLGGYHALATKRPYAEGLLIPGSGLKHTFPVSSLPATVEGQVDVGTWLVMDLVFAVQAIMALFHVDLGAVTDDAAALGCLGDAVEAAKLDAKPGADAVAALAKAALTCLEPVAKALGGGLSAVAGFVLLVLSSGVALVFGGLQGALMSLTGTDRFKIALNGTGRPVSAADLRSAPVPGMCRHPAGKLVDGKLPGIPENDGFVSLQSETIQLGDLTGDGTRDAAAIFDCSRGGVGWPNHVVLYGPGPKVLGSIDLGDVITDAEHSVVSRMSIADGDISLTWNSYQGASFCLREWTGRIHWDGSKASLLGLKQVSGAARGTC</sequence>
<protein>
    <submittedName>
        <fullName evidence="1">Uncharacterized protein</fullName>
    </submittedName>
</protein>